<proteinExistence type="predicted"/>
<evidence type="ECO:0000313" key="3">
    <source>
        <dbReference type="Proteomes" id="UP000886812"/>
    </source>
</evidence>
<protein>
    <submittedName>
        <fullName evidence="2">Uncharacterized protein</fullName>
    </submittedName>
</protein>
<evidence type="ECO:0000313" key="2">
    <source>
        <dbReference type="EMBL" id="HIV03959.1"/>
    </source>
</evidence>
<keyword evidence="1" id="KW-0472">Membrane</keyword>
<comment type="caution">
    <text evidence="2">The sequence shown here is derived from an EMBL/GenBank/DDBJ whole genome shotgun (WGS) entry which is preliminary data.</text>
</comment>
<accession>A0A9D1NIW2</accession>
<evidence type="ECO:0000256" key="1">
    <source>
        <dbReference type="SAM" id="Phobius"/>
    </source>
</evidence>
<keyword evidence="1" id="KW-1133">Transmembrane helix</keyword>
<reference evidence="2" key="2">
    <citation type="journal article" date="2021" name="PeerJ">
        <title>Extensive microbial diversity within the chicken gut microbiome revealed by metagenomics and culture.</title>
        <authorList>
            <person name="Gilroy R."/>
            <person name="Ravi A."/>
            <person name="Getino M."/>
            <person name="Pursley I."/>
            <person name="Horton D.L."/>
            <person name="Alikhan N.F."/>
            <person name="Baker D."/>
            <person name="Gharbi K."/>
            <person name="Hall N."/>
            <person name="Watson M."/>
            <person name="Adriaenssens E.M."/>
            <person name="Foster-Nyarko E."/>
            <person name="Jarju S."/>
            <person name="Secka A."/>
            <person name="Antonio M."/>
            <person name="Oren A."/>
            <person name="Chaudhuri R.R."/>
            <person name="La Ragione R."/>
            <person name="Hildebrand F."/>
            <person name="Pallen M.J."/>
        </authorList>
    </citation>
    <scope>NUCLEOTIDE SEQUENCE</scope>
    <source>
        <strain evidence="2">10669</strain>
    </source>
</reference>
<organism evidence="2 3">
    <name type="scientific">Candidatus Spyradosoma merdigallinarum</name>
    <dbReference type="NCBI Taxonomy" id="2840950"/>
    <lineage>
        <taxon>Bacteria</taxon>
        <taxon>Pseudomonadati</taxon>
        <taxon>Verrucomicrobiota</taxon>
        <taxon>Opitutia</taxon>
        <taxon>Opitutia incertae sedis</taxon>
        <taxon>Candidatus Spyradosoma</taxon>
    </lineage>
</organism>
<sequence>MKKIPRFWFTGTLIALVGVVAARLVAPELEADHRNAHLVVKTLGHLVAFVGVFWIARGISKNSTE</sequence>
<dbReference type="EMBL" id="DVOG01000061">
    <property type="protein sequence ID" value="HIV03959.1"/>
    <property type="molecule type" value="Genomic_DNA"/>
</dbReference>
<gene>
    <name evidence="2" type="ORF">IAC75_02275</name>
</gene>
<dbReference type="Proteomes" id="UP000886812">
    <property type="component" value="Unassembled WGS sequence"/>
</dbReference>
<feature type="transmembrane region" description="Helical" evidence="1">
    <location>
        <begin position="38"/>
        <end position="56"/>
    </location>
</feature>
<reference evidence="2" key="1">
    <citation type="submission" date="2020-10" db="EMBL/GenBank/DDBJ databases">
        <authorList>
            <person name="Gilroy R."/>
        </authorList>
    </citation>
    <scope>NUCLEOTIDE SEQUENCE</scope>
    <source>
        <strain evidence="2">10669</strain>
    </source>
</reference>
<keyword evidence="1" id="KW-0812">Transmembrane</keyword>
<name>A0A9D1NIW2_9BACT</name>
<dbReference type="AlphaFoldDB" id="A0A9D1NIW2"/>